<keyword evidence="4" id="KW-1185">Reference proteome</keyword>
<sequence precursor="true">MKLAATLLLLLPLASFAEDADSWPQWRGPNRDCQLSPRAWPASLSADRLKRTFRVPLGSSYSGPIVANDRVFVTETVDKTEIVRALDRATGSEIWKVQWPGSMTVPFFAAANGSWIRSTPAHADGRLFVASMEDVMVGLDAADGREIWRKDFRKEFGTKNQSFGFACSPLVDEGHVYVQTAGGLVKLSGETGEVVWRSLEERGGMMAGAFSSPIIAEIAAVRQLVVQTRSKLAGVSLDSGQELWSVPVPAFRGMNILTPTVIGDQIFTSSYGGGSIMFRVSRDGDAFTAAALWKGKNEAYMSSPVVVDGYIYLHLRNQRVICVDPCSGKALWTTKPFGKYWSMVVNGSNVLALDERGDLLLLDLNTKEFVRVDSRHVSDSSTWAHLAVVGNQVFVRELNGLLAFEWNLEKSEVTAK</sequence>
<dbReference type="PANTHER" id="PTHR34512:SF30">
    <property type="entry name" value="OUTER MEMBRANE PROTEIN ASSEMBLY FACTOR BAMB"/>
    <property type="match status" value="1"/>
</dbReference>
<evidence type="ECO:0000313" key="3">
    <source>
        <dbReference type="EMBL" id="APZ92936.1"/>
    </source>
</evidence>
<dbReference type="STRING" id="1891926.Fuma_02548"/>
<dbReference type="InterPro" id="IPR015943">
    <property type="entry name" value="WD40/YVTN_repeat-like_dom_sf"/>
</dbReference>
<dbReference type="Proteomes" id="UP000187735">
    <property type="component" value="Chromosome"/>
</dbReference>
<dbReference type="InterPro" id="IPR011047">
    <property type="entry name" value="Quinoprotein_ADH-like_sf"/>
</dbReference>
<evidence type="ECO:0000259" key="2">
    <source>
        <dbReference type="Pfam" id="PF13360"/>
    </source>
</evidence>
<dbReference type="Pfam" id="PF13360">
    <property type="entry name" value="PQQ_2"/>
    <property type="match status" value="1"/>
</dbReference>
<dbReference type="SUPFAM" id="SSF50998">
    <property type="entry name" value="Quinoprotein alcohol dehydrogenase-like"/>
    <property type="match status" value="1"/>
</dbReference>
<protein>
    <submittedName>
        <fullName evidence="3">Outer membrane protein assembly factor BamB</fullName>
    </submittedName>
</protein>
<organism evidence="3 4">
    <name type="scientific">Fuerstiella marisgermanici</name>
    <dbReference type="NCBI Taxonomy" id="1891926"/>
    <lineage>
        <taxon>Bacteria</taxon>
        <taxon>Pseudomonadati</taxon>
        <taxon>Planctomycetota</taxon>
        <taxon>Planctomycetia</taxon>
        <taxon>Planctomycetales</taxon>
        <taxon>Planctomycetaceae</taxon>
        <taxon>Fuerstiella</taxon>
    </lineage>
</organism>
<dbReference type="InterPro" id="IPR018391">
    <property type="entry name" value="PQQ_b-propeller_rpt"/>
</dbReference>
<feature type="signal peptide" evidence="1">
    <location>
        <begin position="1"/>
        <end position="17"/>
    </location>
</feature>
<evidence type="ECO:0000256" key="1">
    <source>
        <dbReference type="SAM" id="SignalP"/>
    </source>
</evidence>
<feature type="domain" description="Pyrrolo-quinoline quinone repeat" evidence="2">
    <location>
        <begin position="80"/>
        <end position="334"/>
    </location>
</feature>
<dbReference type="PANTHER" id="PTHR34512">
    <property type="entry name" value="CELL SURFACE PROTEIN"/>
    <property type="match status" value="1"/>
</dbReference>
<dbReference type="Gene3D" id="2.130.10.10">
    <property type="entry name" value="YVTN repeat-like/Quinoprotein amine dehydrogenase"/>
    <property type="match status" value="1"/>
</dbReference>
<gene>
    <name evidence="3" type="primary">bamB_3</name>
    <name evidence="3" type="ORF">Fuma_02548</name>
</gene>
<dbReference type="EMBL" id="CP017641">
    <property type="protein sequence ID" value="APZ92936.1"/>
    <property type="molecule type" value="Genomic_DNA"/>
</dbReference>
<dbReference type="SMART" id="SM00564">
    <property type="entry name" value="PQQ"/>
    <property type="match status" value="4"/>
</dbReference>
<keyword evidence="1" id="KW-0732">Signal</keyword>
<reference evidence="3 4" key="1">
    <citation type="journal article" date="2016" name="Front. Microbiol.">
        <title>Fuerstia marisgermanicae gen. nov., sp. nov., an Unusual Member of the Phylum Planctomycetes from the German Wadden Sea.</title>
        <authorList>
            <person name="Kohn T."/>
            <person name="Heuer A."/>
            <person name="Jogler M."/>
            <person name="Vollmers J."/>
            <person name="Boedeker C."/>
            <person name="Bunk B."/>
            <person name="Rast P."/>
            <person name="Borchert D."/>
            <person name="Glockner I."/>
            <person name="Freese H.M."/>
            <person name="Klenk H.P."/>
            <person name="Overmann J."/>
            <person name="Kaster A.K."/>
            <person name="Rohde M."/>
            <person name="Wiegand S."/>
            <person name="Jogler C."/>
        </authorList>
    </citation>
    <scope>NUCLEOTIDE SEQUENCE [LARGE SCALE GENOMIC DNA]</scope>
    <source>
        <strain evidence="3 4">NH11</strain>
    </source>
</reference>
<evidence type="ECO:0000313" key="4">
    <source>
        <dbReference type="Proteomes" id="UP000187735"/>
    </source>
</evidence>
<name>A0A1P8WFU9_9PLAN</name>
<dbReference type="KEGG" id="fmr:Fuma_02548"/>
<proteinExistence type="predicted"/>
<dbReference type="OrthoDB" id="246101at2"/>
<dbReference type="RefSeq" id="WP_077024488.1">
    <property type="nucleotide sequence ID" value="NZ_CP017641.1"/>
</dbReference>
<dbReference type="InterPro" id="IPR002372">
    <property type="entry name" value="PQQ_rpt_dom"/>
</dbReference>
<accession>A0A1P8WFU9</accession>
<dbReference type="AlphaFoldDB" id="A0A1P8WFU9"/>
<feature type="chain" id="PRO_5013088858" evidence="1">
    <location>
        <begin position="18"/>
        <end position="416"/>
    </location>
</feature>